<feature type="transmembrane region" description="Helical" evidence="2">
    <location>
        <begin position="61"/>
        <end position="83"/>
    </location>
</feature>
<dbReference type="AlphaFoldDB" id="A0AAX4H6N3"/>
<keyword evidence="2" id="KW-0472">Membrane</keyword>
<feature type="transmembrane region" description="Helical" evidence="2">
    <location>
        <begin position="12"/>
        <end position="29"/>
    </location>
</feature>
<dbReference type="Proteomes" id="UP001338582">
    <property type="component" value="Chromosome 2"/>
</dbReference>
<keyword evidence="2" id="KW-1133">Transmembrane helix</keyword>
<evidence type="ECO:0000313" key="3">
    <source>
        <dbReference type="EMBL" id="WPK24166.1"/>
    </source>
</evidence>
<protein>
    <submittedName>
        <fullName evidence="3">Uncharacterized protein</fullName>
    </submittedName>
</protein>
<accession>A0AAX4H6N3</accession>
<gene>
    <name evidence="3" type="ORF">PUMCH_001429</name>
</gene>
<keyword evidence="4" id="KW-1185">Reference proteome</keyword>
<evidence type="ECO:0000256" key="2">
    <source>
        <dbReference type="SAM" id="Phobius"/>
    </source>
</evidence>
<proteinExistence type="predicted"/>
<feature type="transmembrane region" description="Helical" evidence="2">
    <location>
        <begin position="95"/>
        <end position="118"/>
    </location>
</feature>
<feature type="transmembrane region" description="Helical" evidence="2">
    <location>
        <begin position="36"/>
        <end position="55"/>
    </location>
</feature>
<dbReference type="GeneID" id="88172494"/>
<reference evidence="3 4" key="1">
    <citation type="submission" date="2023-10" db="EMBL/GenBank/DDBJ databases">
        <title>Draft Genome Sequence of Candida saopaulonensis from a very Premature Infant with Sepsis.</title>
        <authorList>
            <person name="Ning Y."/>
            <person name="Dai R."/>
            <person name="Xiao M."/>
            <person name="Xu Y."/>
            <person name="Yan Q."/>
            <person name="Zhang L."/>
        </authorList>
    </citation>
    <scope>NUCLEOTIDE SEQUENCE [LARGE SCALE GENOMIC DNA]</scope>
    <source>
        <strain evidence="3 4">19XY460</strain>
    </source>
</reference>
<organism evidence="3 4">
    <name type="scientific">Australozyma saopauloensis</name>
    <dbReference type="NCBI Taxonomy" id="291208"/>
    <lineage>
        <taxon>Eukaryota</taxon>
        <taxon>Fungi</taxon>
        <taxon>Dikarya</taxon>
        <taxon>Ascomycota</taxon>
        <taxon>Saccharomycotina</taxon>
        <taxon>Pichiomycetes</taxon>
        <taxon>Metschnikowiaceae</taxon>
        <taxon>Australozyma</taxon>
    </lineage>
</organism>
<evidence type="ECO:0000313" key="4">
    <source>
        <dbReference type="Proteomes" id="UP001338582"/>
    </source>
</evidence>
<dbReference type="RefSeq" id="XP_062876549.1">
    <property type="nucleotide sequence ID" value="XM_063020479.1"/>
</dbReference>
<keyword evidence="2" id="KW-0812">Transmembrane</keyword>
<sequence>MDWRLACVRMLLFGSSTGQGVLATLLYVWHRQNEQLVFLIASFIVAIGLVPALVWNPRCLWWWYLLHVVSVAFLLAATIYFLVKESNAFRESQGSLSPIYVLIVALAMISLFLVGFSFPTVVQTPPREEDTEKAENGKHFDSELASAEWNSSAACSEQLSLNKLHQVTSPPLGSNPLNNKDSERTLVGKTAPLVPKNDEEFDLASVNWLVQASMAPSALDDHLGENWMASRQHYTFGGSESRLPHVSELSSVHSGRGASGLGRSNTTGQLSMKKARRDRSNTSAGNFITRDQLNVLQSGRNLLTTPSAHRHDRSQSIDPGFHFLSKSHHQASPSQSTTQYTGHNYGRGSQCTLPRLSFSEAPVQSKVFHTPELGSTSDGTMPNSPDGNHFFAAPPQTSPKMHSAGSSMGDIMEGLEEIPHGMPRWNFRQPSALMQNVSLQEWETKKNSWLACEHDIKPLVFYLNTHSAVESQVSPGRKHHDPTLTNATTDGILMRSFSAPSLHTYRQVSDSKSRSGSQALALDDTIVLPNHDSYALYRTQTPPALTLVSEAPSVNTSPIRKIMSFMKRDLLLEANASYGGGSTANTTSGHKHSESVTASMVSSATGKSSRSGLPRKSIKNLFTRSHSTEQPIRSSFAFAMTPRMSPQKEPQPLIYSKPKIPLNFRFQDWETDTLENLDRSRVSSVPSAVIGEYDREKWRTLKELKQRDVS</sequence>
<dbReference type="EMBL" id="CP138895">
    <property type="protein sequence ID" value="WPK24166.1"/>
    <property type="molecule type" value="Genomic_DNA"/>
</dbReference>
<feature type="region of interest" description="Disordered" evidence="1">
    <location>
        <begin position="247"/>
        <end position="280"/>
    </location>
</feature>
<evidence type="ECO:0000256" key="1">
    <source>
        <dbReference type="SAM" id="MobiDB-lite"/>
    </source>
</evidence>
<name>A0AAX4H6N3_9ASCO</name>
<dbReference type="KEGG" id="asau:88172494"/>